<proteinExistence type="predicted"/>
<evidence type="ECO:0000313" key="2">
    <source>
        <dbReference type="Proteomes" id="UP000821865"/>
    </source>
</evidence>
<comment type="caution">
    <text evidence="1">The sequence shown here is derived from an EMBL/GenBank/DDBJ whole genome shotgun (WGS) entry which is preliminary data.</text>
</comment>
<dbReference type="Proteomes" id="UP000821865">
    <property type="component" value="Chromosome 9"/>
</dbReference>
<keyword evidence="2" id="KW-1185">Reference proteome</keyword>
<protein>
    <submittedName>
        <fullName evidence="1">Uncharacterized protein</fullName>
    </submittedName>
</protein>
<sequence>MWMHSIGYHHALCRFFEQVCVYCGNFADLIPVSFVLGFYVSVVVKRWWDCFSAIPWPDSLAFFVSTFLHGQDERGRLMRRTIMRYANLSSIITLRCISPPVKKRFPTLDHLVDAGLLLGNEREVFEQLKTNHSTYWMPLVWASSIASRARKEGRIRDDFALKTVVDEIARYRGNCGSLFNYDWISIPLVYTQVTTLAVYTFFLATLFGSQGLNPEAGYKGHEIDLYVPIFNFLRFSFYMGWLKVAETLVNPFGEDDDDFEMNYVIDRNIQVSYLVVDEMHQNHPELLKDQYWNEVLAPELPYTLASSRFYCFPHQGSTACMIIPPGQASVVSRDKLAGTPQRIDKNQGPEDEEGRSASRGRPMPKPGNVSRGGSLAGPPWRWPAAPSWAGRLSRLIGRRDSSTTRASEAPSMRSDEDSDRRTESRPPFSPEAGSVNSRASTAPATPRALSADQALDLSNGNEGNIARSSSTEPSTVLYMDAGGEPSDLEEDPRTPFAGTPLTENANHHSSSPSTNLSKAMPIPSSGPSRSLGHGVYAATHSGRDYFRSGRPERSTSLDHPSMPGDIYELKKRLRQSARPVTTPGREPVQGRSQAQVAGTDV</sequence>
<gene>
    <name evidence="1" type="ORF">HPB49_007830</name>
</gene>
<organism evidence="1 2">
    <name type="scientific">Dermacentor silvarum</name>
    <name type="common">Tick</name>
    <dbReference type="NCBI Taxonomy" id="543639"/>
    <lineage>
        <taxon>Eukaryota</taxon>
        <taxon>Metazoa</taxon>
        <taxon>Ecdysozoa</taxon>
        <taxon>Arthropoda</taxon>
        <taxon>Chelicerata</taxon>
        <taxon>Arachnida</taxon>
        <taxon>Acari</taxon>
        <taxon>Parasitiformes</taxon>
        <taxon>Ixodida</taxon>
        <taxon>Ixodoidea</taxon>
        <taxon>Ixodidae</taxon>
        <taxon>Rhipicephalinae</taxon>
        <taxon>Dermacentor</taxon>
    </lineage>
</organism>
<reference evidence="1" key="1">
    <citation type="submission" date="2020-05" db="EMBL/GenBank/DDBJ databases">
        <title>Large-scale comparative analyses of tick genomes elucidate their genetic diversity and vector capacities.</title>
        <authorList>
            <person name="Jia N."/>
            <person name="Wang J."/>
            <person name="Shi W."/>
            <person name="Du L."/>
            <person name="Sun Y."/>
            <person name="Zhan W."/>
            <person name="Jiang J."/>
            <person name="Wang Q."/>
            <person name="Zhang B."/>
            <person name="Ji P."/>
            <person name="Sakyi L.B."/>
            <person name="Cui X."/>
            <person name="Yuan T."/>
            <person name="Jiang B."/>
            <person name="Yang W."/>
            <person name="Lam T.T.-Y."/>
            <person name="Chang Q."/>
            <person name="Ding S."/>
            <person name="Wang X."/>
            <person name="Zhu J."/>
            <person name="Ruan X."/>
            <person name="Zhao L."/>
            <person name="Wei J."/>
            <person name="Que T."/>
            <person name="Du C."/>
            <person name="Cheng J."/>
            <person name="Dai P."/>
            <person name="Han X."/>
            <person name="Huang E."/>
            <person name="Gao Y."/>
            <person name="Liu J."/>
            <person name="Shao H."/>
            <person name="Ye R."/>
            <person name="Li L."/>
            <person name="Wei W."/>
            <person name="Wang X."/>
            <person name="Wang C."/>
            <person name="Yang T."/>
            <person name="Huo Q."/>
            <person name="Li W."/>
            <person name="Guo W."/>
            <person name="Chen H."/>
            <person name="Zhou L."/>
            <person name="Ni X."/>
            <person name="Tian J."/>
            <person name="Zhou Y."/>
            <person name="Sheng Y."/>
            <person name="Liu T."/>
            <person name="Pan Y."/>
            <person name="Xia L."/>
            <person name="Li J."/>
            <person name="Zhao F."/>
            <person name="Cao W."/>
        </authorList>
    </citation>
    <scope>NUCLEOTIDE SEQUENCE</scope>
    <source>
        <strain evidence="1">Dsil-2018</strain>
    </source>
</reference>
<accession>A0ACB8C2N2</accession>
<evidence type="ECO:0000313" key="1">
    <source>
        <dbReference type="EMBL" id="KAH7933070.1"/>
    </source>
</evidence>
<dbReference type="EMBL" id="CM023478">
    <property type="protein sequence ID" value="KAH7933070.1"/>
    <property type="molecule type" value="Genomic_DNA"/>
</dbReference>
<name>A0ACB8C2N2_DERSI</name>